<dbReference type="EMBL" id="DSVI01000025">
    <property type="protein sequence ID" value="HGT49109.1"/>
    <property type="molecule type" value="Genomic_DNA"/>
</dbReference>
<dbReference type="AlphaFoldDB" id="A0A832LJE7"/>
<protein>
    <recommendedName>
        <fullName evidence="10">tRNA modification GTPase MnmE</fullName>
        <ecNumber evidence="10">3.6.-.-</ecNumber>
    </recommendedName>
</protein>
<comment type="subcellular location">
    <subcellularLocation>
        <location evidence="10">Cytoplasm</location>
    </subcellularLocation>
</comment>
<feature type="binding site" evidence="10">
    <location>
        <begin position="230"/>
        <end position="235"/>
    </location>
    <ligand>
        <name>GTP</name>
        <dbReference type="ChEBI" id="CHEBI:37565"/>
    </ligand>
</feature>
<name>A0A832LJE7_9BACT</name>
<comment type="function">
    <text evidence="10">Exhibits a very high intrinsic GTPase hydrolysis rate. Involved in the addition of a carboxymethylaminomethyl (cmnm) group at the wobble position (U34) of certain tRNAs, forming tRNA-cmnm(5)s(2)U34.</text>
</comment>
<reference evidence="13" key="1">
    <citation type="journal article" date="2020" name="mSystems">
        <title>Genome- and Community-Level Interaction Insights into Carbon Utilization and Element Cycling Functions of Hydrothermarchaeota in Hydrothermal Sediment.</title>
        <authorList>
            <person name="Zhou Z."/>
            <person name="Liu Y."/>
            <person name="Xu W."/>
            <person name="Pan J."/>
            <person name="Luo Z.H."/>
            <person name="Li M."/>
        </authorList>
    </citation>
    <scope>NUCLEOTIDE SEQUENCE [LARGE SCALE GENOMIC DNA]</scope>
    <source>
        <strain evidence="13">SpSt-500</strain>
    </source>
</reference>
<dbReference type="InterPro" id="IPR018948">
    <property type="entry name" value="GTP-bd_TrmE_N"/>
</dbReference>
<evidence type="ECO:0000256" key="10">
    <source>
        <dbReference type="HAMAP-Rule" id="MF_00379"/>
    </source>
</evidence>
<comment type="caution">
    <text evidence="13">The sequence shown here is derived from an EMBL/GenBank/DDBJ whole genome shotgun (WGS) entry which is preliminary data.</text>
</comment>
<dbReference type="SUPFAM" id="SSF116878">
    <property type="entry name" value="TrmE connector domain"/>
    <property type="match status" value="1"/>
</dbReference>
<evidence type="ECO:0000313" key="13">
    <source>
        <dbReference type="EMBL" id="HGT49109.1"/>
    </source>
</evidence>
<dbReference type="Gene3D" id="1.20.120.430">
    <property type="entry name" value="tRNA modification GTPase MnmE domain 2"/>
    <property type="match status" value="1"/>
</dbReference>
<evidence type="ECO:0000256" key="7">
    <source>
        <dbReference type="ARBA" id="ARBA00022842"/>
    </source>
</evidence>
<feature type="binding site" evidence="10">
    <location>
        <position position="254"/>
    </location>
    <ligand>
        <name>K(+)</name>
        <dbReference type="ChEBI" id="CHEBI:29103"/>
    </ligand>
</feature>
<dbReference type="GO" id="GO:0046872">
    <property type="term" value="F:metal ion binding"/>
    <property type="evidence" value="ECO:0007669"/>
    <property type="project" value="UniProtKB-KW"/>
</dbReference>
<evidence type="ECO:0000256" key="11">
    <source>
        <dbReference type="RuleBase" id="RU003313"/>
    </source>
</evidence>
<comment type="subunit">
    <text evidence="10">Homodimer. Heterotetramer of two MnmE and two MnmG subunits.</text>
</comment>
<dbReference type="InterPro" id="IPR027368">
    <property type="entry name" value="MnmE_dom2"/>
</dbReference>
<dbReference type="InterPro" id="IPR006073">
    <property type="entry name" value="GTP-bd"/>
</dbReference>
<dbReference type="Gene3D" id="3.40.50.300">
    <property type="entry name" value="P-loop containing nucleotide triphosphate hydrolases"/>
    <property type="match status" value="1"/>
</dbReference>
<keyword evidence="2 10" id="KW-0963">Cytoplasm</keyword>
<dbReference type="Gene3D" id="3.30.1360.120">
    <property type="entry name" value="Probable tRNA modification gtpase trme, domain 1"/>
    <property type="match status" value="1"/>
</dbReference>
<dbReference type="NCBIfam" id="TIGR00231">
    <property type="entry name" value="small_GTP"/>
    <property type="match status" value="1"/>
</dbReference>
<gene>
    <name evidence="10 13" type="primary">mnmE</name>
    <name evidence="10" type="synonym">trmE</name>
    <name evidence="13" type="ORF">ENS56_13815</name>
</gene>
<feature type="binding site" evidence="10">
    <location>
        <position position="84"/>
    </location>
    <ligand>
        <name>(6S)-5-formyl-5,6,7,8-tetrahydrofolate</name>
        <dbReference type="ChEBI" id="CHEBI:57457"/>
    </ligand>
</feature>
<dbReference type="GO" id="GO:0030488">
    <property type="term" value="P:tRNA methylation"/>
    <property type="evidence" value="ECO:0007669"/>
    <property type="project" value="TreeGrafter"/>
</dbReference>
<dbReference type="Pfam" id="PF10396">
    <property type="entry name" value="TrmE_N"/>
    <property type="match status" value="1"/>
</dbReference>
<evidence type="ECO:0000256" key="1">
    <source>
        <dbReference type="ARBA" id="ARBA00011043"/>
    </source>
</evidence>
<keyword evidence="9 10" id="KW-0342">GTP-binding</keyword>
<dbReference type="PANTHER" id="PTHR42714">
    <property type="entry name" value="TRNA MODIFICATION GTPASE GTPBP3"/>
    <property type="match status" value="1"/>
</dbReference>
<proteinExistence type="inferred from homology"/>
<feature type="binding site" evidence="10">
    <location>
        <position position="249"/>
    </location>
    <ligand>
        <name>K(+)</name>
        <dbReference type="ChEBI" id="CHEBI:29103"/>
    </ligand>
</feature>
<dbReference type="CDD" id="cd04164">
    <property type="entry name" value="trmE"/>
    <property type="match status" value="1"/>
</dbReference>
<feature type="binding site" evidence="10">
    <location>
        <position position="22"/>
    </location>
    <ligand>
        <name>(6S)-5-formyl-5,6,7,8-tetrahydrofolate</name>
        <dbReference type="ChEBI" id="CHEBI:57457"/>
    </ligand>
</feature>
<dbReference type="Pfam" id="PF01926">
    <property type="entry name" value="MMR_HSR1"/>
    <property type="match status" value="1"/>
</dbReference>
<comment type="caution">
    <text evidence="10">Lacks conserved residue(s) required for the propagation of feature annotation.</text>
</comment>
<organism evidence="13">
    <name type="scientific">Ignavibacterium album</name>
    <dbReference type="NCBI Taxonomy" id="591197"/>
    <lineage>
        <taxon>Bacteria</taxon>
        <taxon>Pseudomonadati</taxon>
        <taxon>Ignavibacteriota</taxon>
        <taxon>Ignavibacteria</taxon>
        <taxon>Ignavibacteriales</taxon>
        <taxon>Ignavibacteriaceae</taxon>
        <taxon>Ignavibacterium</taxon>
    </lineage>
</organism>
<feature type="binding site" evidence="10">
    <location>
        <position position="234"/>
    </location>
    <ligand>
        <name>Mg(2+)</name>
        <dbReference type="ChEBI" id="CHEBI:18420"/>
    </ligand>
</feature>
<feature type="domain" description="TrmE-type G" evidence="12">
    <location>
        <begin position="220"/>
        <end position="371"/>
    </location>
</feature>
<sequence>MKEDTIIALATPPGIGAISVIRLSGPDSFVVTDLLFKGKQQIANSKSHTIHYGDIFDFSGNHIDDVLVSVFKSPNSYTGEDSIEISTHGNPLIAQKIIGEFINTGKVRLAEPGEFTKRAFLNNRIDLSQAEAVADIIHARSDASLKGARNQLDGLLSKKVSGLRESLINATSFIELELDFAEEDIEFVNTEELLKRIDEIIIEIDSILDTYNVGRIIRDGINVALVGKPNVGKSSILNFLLKESRSIVSEIPGTTRDIIREEISIDGILFRLYDTAGLRESDNPIEEEGIKRSREVLGNADIILFIEDVQQGVSRELFNELLNIVSGDKVIRVLNKIDLNDSTHIEADIKVSAKTGIGMKDLAKVLVKTAIGTNYYTEKTAIISNVRHYNCLKNARESLLNARESVLKKASGEFISVDLRNAAISLGEIIGEVTSDDILNNIFMKFCIGK</sequence>
<feature type="binding site" evidence="10">
    <location>
        <position position="124"/>
    </location>
    <ligand>
        <name>(6S)-5-formyl-5,6,7,8-tetrahydrofolate</name>
        <dbReference type="ChEBI" id="CHEBI:57457"/>
    </ligand>
</feature>
<dbReference type="InterPro" id="IPR027266">
    <property type="entry name" value="TrmE/GcvT-like"/>
</dbReference>
<dbReference type="InterPro" id="IPR025867">
    <property type="entry name" value="MnmE_helical"/>
</dbReference>
<feature type="binding site" evidence="10">
    <location>
        <position position="230"/>
    </location>
    <ligand>
        <name>K(+)</name>
        <dbReference type="ChEBI" id="CHEBI:29103"/>
    </ligand>
</feature>
<evidence type="ECO:0000256" key="8">
    <source>
        <dbReference type="ARBA" id="ARBA00022958"/>
    </source>
</evidence>
<dbReference type="GO" id="GO:0005525">
    <property type="term" value="F:GTP binding"/>
    <property type="evidence" value="ECO:0007669"/>
    <property type="project" value="UniProtKB-UniRule"/>
</dbReference>
<dbReference type="GO" id="GO:0042802">
    <property type="term" value="F:identical protein binding"/>
    <property type="evidence" value="ECO:0007669"/>
    <property type="project" value="UniProtKB-ARBA"/>
</dbReference>
<dbReference type="InterPro" id="IPR027417">
    <property type="entry name" value="P-loop_NTPase"/>
</dbReference>
<feature type="binding site" evidence="10">
    <location>
        <position position="251"/>
    </location>
    <ligand>
        <name>K(+)</name>
        <dbReference type="ChEBI" id="CHEBI:29103"/>
    </ligand>
</feature>
<dbReference type="InterPro" id="IPR005225">
    <property type="entry name" value="Small_GTP-bd"/>
</dbReference>
<dbReference type="GO" id="GO:0002098">
    <property type="term" value="P:tRNA wobble uridine modification"/>
    <property type="evidence" value="ECO:0007669"/>
    <property type="project" value="TreeGrafter"/>
</dbReference>
<keyword evidence="4 10" id="KW-0479">Metal-binding</keyword>
<comment type="similarity">
    <text evidence="1 10 11">Belongs to the TRAFAC class TrmE-Era-EngA-EngB-Septin-like GTPase superfamily. TrmE GTPase family.</text>
</comment>
<dbReference type="CDD" id="cd14858">
    <property type="entry name" value="TrmE_N"/>
    <property type="match status" value="1"/>
</dbReference>
<feature type="binding site" evidence="10">
    <location>
        <begin position="249"/>
        <end position="255"/>
    </location>
    <ligand>
        <name>GTP</name>
        <dbReference type="ChEBI" id="CHEBI:37565"/>
    </ligand>
</feature>
<dbReference type="PANTHER" id="PTHR42714:SF2">
    <property type="entry name" value="TRNA MODIFICATION GTPASE GTPBP3, MITOCHONDRIAL"/>
    <property type="match status" value="1"/>
</dbReference>
<evidence type="ECO:0000256" key="4">
    <source>
        <dbReference type="ARBA" id="ARBA00022723"/>
    </source>
</evidence>
<evidence type="ECO:0000256" key="2">
    <source>
        <dbReference type="ARBA" id="ARBA00022490"/>
    </source>
</evidence>
<keyword evidence="7 10" id="KW-0460">Magnesium</keyword>
<evidence type="ECO:0000256" key="3">
    <source>
        <dbReference type="ARBA" id="ARBA00022694"/>
    </source>
</evidence>
<keyword evidence="3 10" id="KW-0819">tRNA processing</keyword>
<dbReference type="InterPro" id="IPR004520">
    <property type="entry name" value="GTPase_MnmE"/>
</dbReference>
<dbReference type="FunFam" id="3.30.1360.120:FF:000003">
    <property type="entry name" value="tRNA modification GTPase MnmE"/>
    <property type="match status" value="1"/>
</dbReference>
<keyword evidence="6 10" id="KW-0378">Hydrolase</keyword>
<dbReference type="SUPFAM" id="SSF52540">
    <property type="entry name" value="P-loop containing nucleoside triphosphate hydrolases"/>
    <property type="match status" value="1"/>
</dbReference>
<dbReference type="PROSITE" id="PS51709">
    <property type="entry name" value="G_TRME"/>
    <property type="match status" value="1"/>
</dbReference>
<keyword evidence="8 10" id="KW-0630">Potassium</keyword>
<dbReference type="HAMAP" id="MF_00379">
    <property type="entry name" value="GTPase_MnmE"/>
    <property type="match status" value="1"/>
</dbReference>
<feature type="binding site" evidence="10">
    <location>
        <begin position="274"/>
        <end position="277"/>
    </location>
    <ligand>
        <name>GTP</name>
        <dbReference type="ChEBI" id="CHEBI:37565"/>
    </ligand>
</feature>
<dbReference type="InterPro" id="IPR031168">
    <property type="entry name" value="G_TrmE"/>
</dbReference>
<dbReference type="GO" id="GO:0003924">
    <property type="term" value="F:GTPase activity"/>
    <property type="evidence" value="ECO:0007669"/>
    <property type="project" value="UniProtKB-UniRule"/>
</dbReference>
<keyword evidence="5 10" id="KW-0547">Nucleotide-binding</keyword>
<accession>A0A832LJE7</accession>
<evidence type="ECO:0000256" key="6">
    <source>
        <dbReference type="ARBA" id="ARBA00022801"/>
    </source>
</evidence>
<evidence type="ECO:0000259" key="12">
    <source>
        <dbReference type="PROSITE" id="PS51709"/>
    </source>
</evidence>
<dbReference type="NCBIfam" id="NF003661">
    <property type="entry name" value="PRK05291.1-3"/>
    <property type="match status" value="1"/>
</dbReference>
<evidence type="ECO:0000256" key="9">
    <source>
        <dbReference type="ARBA" id="ARBA00023134"/>
    </source>
</evidence>
<dbReference type="FunFam" id="3.40.50.300:FF:001376">
    <property type="entry name" value="tRNA modification GTPase MnmE"/>
    <property type="match status" value="1"/>
</dbReference>
<dbReference type="Pfam" id="PF12631">
    <property type="entry name" value="MnmE_helical"/>
    <property type="match status" value="1"/>
</dbReference>
<evidence type="ECO:0000256" key="5">
    <source>
        <dbReference type="ARBA" id="ARBA00022741"/>
    </source>
</evidence>
<dbReference type="NCBIfam" id="TIGR00450">
    <property type="entry name" value="mnmE_trmE_thdF"/>
    <property type="match status" value="1"/>
</dbReference>
<comment type="cofactor">
    <cofactor evidence="10">
        <name>K(+)</name>
        <dbReference type="ChEBI" id="CHEBI:29103"/>
    </cofactor>
    <text evidence="10">Binds 1 potassium ion per subunit.</text>
</comment>
<dbReference type="EC" id="3.6.-.-" evidence="10"/>
<dbReference type="GO" id="GO:0005829">
    <property type="term" value="C:cytosol"/>
    <property type="evidence" value="ECO:0007669"/>
    <property type="project" value="TreeGrafter"/>
</dbReference>
<feature type="binding site" evidence="10">
    <location>
        <position position="255"/>
    </location>
    <ligand>
        <name>Mg(2+)</name>
        <dbReference type="ChEBI" id="CHEBI:18420"/>
    </ligand>
</feature>
<feature type="binding site" evidence="10">
    <location>
        <position position="450"/>
    </location>
    <ligand>
        <name>(6S)-5-formyl-5,6,7,8-tetrahydrofolate</name>
        <dbReference type="ChEBI" id="CHEBI:57457"/>
    </ligand>
</feature>